<dbReference type="GO" id="GO:0000978">
    <property type="term" value="F:RNA polymerase II cis-regulatory region sequence-specific DNA binding"/>
    <property type="evidence" value="ECO:0007669"/>
    <property type="project" value="TreeGrafter"/>
</dbReference>
<evidence type="ECO:0000256" key="13">
    <source>
        <dbReference type="ARBA" id="ARBA00023242"/>
    </source>
</evidence>
<feature type="domain" description="C2H2-type" evidence="16">
    <location>
        <begin position="327"/>
        <end position="354"/>
    </location>
</feature>
<dbReference type="GO" id="GO:0005694">
    <property type="term" value="C:chromosome"/>
    <property type="evidence" value="ECO:0007669"/>
    <property type="project" value="UniProtKB-ARBA"/>
</dbReference>
<feature type="compositionally biased region" description="Basic and acidic residues" evidence="15">
    <location>
        <begin position="997"/>
        <end position="1006"/>
    </location>
</feature>
<dbReference type="FunFam" id="3.30.160.60:FF:000247">
    <property type="entry name" value="Zinc finger protein 236"/>
    <property type="match status" value="1"/>
</dbReference>
<evidence type="ECO:0000256" key="10">
    <source>
        <dbReference type="ARBA" id="ARBA00023015"/>
    </source>
</evidence>
<evidence type="ECO:0000256" key="6">
    <source>
        <dbReference type="ARBA" id="ARBA00022737"/>
    </source>
</evidence>
<dbReference type="GO" id="GO:0045893">
    <property type="term" value="P:positive regulation of DNA-templated transcription"/>
    <property type="evidence" value="ECO:0007669"/>
    <property type="project" value="UniProtKB-ARBA"/>
</dbReference>
<dbReference type="GO" id="GO:0008270">
    <property type="term" value="F:zinc ion binding"/>
    <property type="evidence" value="ECO:0007669"/>
    <property type="project" value="UniProtKB-KW"/>
</dbReference>
<dbReference type="FunFam" id="3.30.160.60:FF:002343">
    <property type="entry name" value="Zinc finger protein 33A"/>
    <property type="match status" value="5"/>
</dbReference>
<proteinExistence type="inferred from homology"/>
<gene>
    <name evidence="17" type="primary">ZNF665_1</name>
    <name evidence="17" type="ORF">GWK47_004670</name>
</gene>
<keyword evidence="8" id="KW-0862">Zinc</keyword>
<feature type="region of interest" description="Disordered" evidence="15">
    <location>
        <begin position="406"/>
        <end position="455"/>
    </location>
</feature>
<comment type="similarity">
    <text evidence="3">Belongs to the krueppel C2H2-type zinc-finger protein family.</text>
</comment>
<feature type="compositionally biased region" description="Basic and acidic residues" evidence="15">
    <location>
        <begin position="406"/>
        <end position="426"/>
    </location>
</feature>
<evidence type="ECO:0000256" key="14">
    <source>
        <dbReference type="PROSITE-ProRule" id="PRU00042"/>
    </source>
</evidence>
<dbReference type="FunFam" id="3.30.160.60:FF:003288">
    <property type="entry name" value="Uncharacterized protein"/>
    <property type="match status" value="1"/>
</dbReference>
<feature type="domain" description="C2H2-type" evidence="16">
    <location>
        <begin position="215"/>
        <end position="242"/>
    </location>
</feature>
<dbReference type="Proteomes" id="UP000770661">
    <property type="component" value="Unassembled WGS sequence"/>
</dbReference>
<dbReference type="InterPro" id="IPR036236">
    <property type="entry name" value="Znf_C2H2_sf"/>
</dbReference>
<keyword evidence="6" id="KW-0677">Repeat</keyword>
<feature type="domain" description="C2H2-type" evidence="16">
    <location>
        <begin position="48"/>
        <end position="75"/>
    </location>
</feature>
<dbReference type="FunFam" id="3.30.160.60:FF:001840">
    <property type="entry name" value="Paternally-expressed gene 3 protein"/>
    <property type="match status" value="1"/>
</dbReference>
<keyword evidence="13" id="KW-0539">Nucleus</keyword>
<sequence length="1372" mass="154719">MQNDLDIGVEEEEEDEEEEEEEDTKENLTDGGTYIGPSKSSNGRTKEYKCSECQAEFVRASQLRAHERTHFEEQTYECDQCDEVFVRIGLLTTHQREQHRHNLSCKECDAKFSHYNSYKLHQRRHKGDKPHKCRDCDMAFVQQCHLNIHRRVHTGEKPYKCELCPQRFKQASHLVTHTRVHTNDKPFVCNHCEASFSQTSSLKRHKRRHTGEKPFKCDVCGALFVERRNLSRHQLTHTGEKPYKCEKCPASFTQMIDLKRHQMSHSGLKPFKCDICDAAFSRKNNLRWHKLTHEGDTPFKCDKCNVGFSLQRDMKTHMRTHSGIKPFSCDQCGATFTQFSTLKRHRLSHTGERHFVCSKCHGAFKDRSALKRHMLRHESVRPYSCHKCDSTFIEYRNLKRHRVTVHGEERFEGQDDMDARENEHGHTLPPPKKRSSRAEEDEDTLSPIYDDGFPATPLIQHQEATQQQQQHVDQPITLAPVTTLPQSQQQPHTAQTVQTNSQPPLVNEIVTIPAQAPGHLPTLLLTQPGQPPKTARPANNCQNYQSHVLTFVEGSYNHWQSWCFCETPNIPDNQQTIIDSGNNVGAQPPPSAITTATLPHQTITYTELQQPQPQPQSVAVQEVNQTDFHQPTQFSGSYSEPLHHYEDSHHGDQLDPLTTHHPHQQSQHLHQPHASQEEVKIAIDSPRLFSVANIQQNEPQGPQQQQSQPQQQHHDQHSQHSQQQQQNLQSQTDQQQDHPDPQQQGDSQVTFQYSLTVNNPATGDIQIQSEAFPANPPDPPTDPPIKKRRVTKTADSQEVKSYNCDSCSKTFSRINHLFIHQRTHTGEKPYQCGVCYQSFTHKNSLTIHMRGHTGERPYVCITCGASFTQKSNLRVHSRTHTGEKPFKCDVCALAFTQGSHLTAHKRIHNNDRPFACDNCRQSFTQRSALKRHLMTHTGHKPHKCEECNAKFSQKDDLKRHQRIHSGEKPLSCTYKFCTLLFADRTALTRHIRSVHQGKSEESIDAVKKKKKPNIKPSISEDNTSPKSSKVKPKVLVPEPTRTSKRLREAAEKKKDKPEDSDFIMGDFVEIEEDIKPTVRQKTPKKPEKVEDIKSEAKSKMESWCFCEVPHGPDEPHTHSAVDTKLRIEEPDSILPGLDDSSHHSSTNLIATADVTGATSLLQLSMEHVTHSSGISSVAEGNLEGQSIDGNVPLNNTPSIVGTSQMGEASGITESSSQQVHVTSVSQTDPSVSQSLASGQVVTAMGHPPSVAGQTTGRLVGQSMLTAGQVVSTGQLVGASQLMTQEGTIFIEAGEMLSNGTVVINPSQGTFISYDQITISPDGQVRESTFVSRGSVVHEALDPQAQASDCEESALRQDPHTYLLTVCSQEWKI</sequence>
<dbReference type="GO" id="GO:0000122">
    <property type="term" value="P:negative regulation of transcription by RNA polymerase II"/>
    <property type="evidence" value="ECO:0007669"/>
    <property type="project" value="UniProtKB-ARBA"/>
</dbReference>
<dbReference type="GO" id="GO:0005634">
    <property type="term" value="C:nucleus"/>
    <property type="evidence" value="ECO:0007669"/>
    <property type="project" value="UniProtKB-SubCell"/>
</dbReference>
<keyword evidence="10" id="KW-0805">Transcription regulation</keyword>
<keyword evidence="7 14" id="KW-0863">Zinc-finger</keyword>
<feature type="region of interest" description="Disordered" evidence="15">
    <location>
        <begin position="1"/>
        <end position="45"/>
    </location>
</feature>
<organism evidence="17 18">
    <name type="scientific">Chionoecetes opilio</name>
    <name type="common">Atlantic snow crab</name>
    <name type="synonym">Cancer opilio</name>
    <dbReference type="NCBI Taxonomy" id="41210"/>
    <lineage>
        <taxon>Eukaryota</taxon>
        <taxon>Metazoa</taxon>
        <taxon>Ecdysozoa</taxon>
        <taxon>Arthropoda</taxon>
        <taxon>Crustacea</taxon>
        <taxon>Multicrustacea</taxon>
        <taxon>Malacostraca</taxon>
        <taxon>Eumalacostraca</taxon>
        <taxon>Eucarida</taxon>
        <taxon>Decapoda</taxon>
        <taxon>Pleocyemata</taxon>
        <taxon>Brachyura</taxon>
        <taxon>Eubrachyura</taxon>
        <taxon>Majoidea</taxon>
        <taxon>Majidae</taxon>
        <taxon>Chionoecetes</taxon>
    </lineage>
</organism>
<dbReference type="Gene3D" id="3.30.160.60">
    <property type="entry name" value="Classic Zinc Finger"/>
    <property type="match status" value="19"/>
</dbReference>
<feature type="domain" description="C2H2-type" evidence="16">
    <location>
        <begin position="159"/>
        <end position="186"/>
    </location>
</feature>
<dbReference type="PANTHER" id="PTHR24390">
    <property type="entry name" value="ZINC FINGER PROTEIN"/>
    <property type="match status" value="1"/>
</dbReference>
<dbReference type="FunFam" id="3.30.160.60:FF:001465">
    <property type="entry name" value="Zinc finger protein 560"/>
    <property type="match status" value="1"/>
</dbReference>
<dbReference type="InterPro" id="IPR013087">
    <property type="entry name" value="Znf_C2H2_type"/>
</dbReference>
<name>A0A8J4YF43_CHIOP</name>
<feature type="domain" description="C2H2-type" evidence="16">
    <location>
        <begin position="802"/>
        <end position="829"/>
    </location>
</feature>
<feature type="domain" description="C2H2-type" evidence="16">
    <location>
        <begin position="76"/>
        <end position="99"/>
    </location>
</feature>
<evidence type="ECO:0000256" key="9">
    <source>
        <dbReference type="ARBA" id="ARBA00022843"/>
    </source>
</evidence>
<feature type="domain" description="C2H2-type" evidence="16">
    <location>
        <begin position="383"/>
        <end position="411"/>
    </location>
</feature>
<dbReference type="GO" id="GO:0003700">
    <property type="term" value="F:DNA-binding transcription factor activity"/>
    <property type="evidence" value="ECO:0007669"/>
    <property type="project" value="TreeGrafter"/>
</dbReference>
<feature type="domain" description="C2H2-type" evidence="16">
    <location>
        <begin position="103"/>
        <end position="130"/>
    </location>
</feature>
<comment type="subcellular location">
    <subcellularLocation>
        <location evidence="2">Nucleus</location>
    </subcellularLocation>
</comment>
<dbReference type="FunFam" id="3.30.160.60:FF:000358">
    <property type="entry name" value="zinc finger protein 24"/>
    <property type="match status" value="1"/>
</dbReference>
<feature type="domain" description="C2H2-type" evidence="16">
    <location>
        <begin position="830"/>
        <end position="857"/>
    </location>
</feature>
<feature type="compositionally biased region" description="Low complexity" evidence="15">
    <location>
        <begin position="664"/>
        <end position="674"/>
    </location>
</feature>
<protein>
    <submittedName>
        <fullName evidence="17">Zinc finger protein 665</fullName>
    </submittedName>
</protein>
<feature type="compositionally biased region" description="Acidic residues" evidence="15">
    <location>
        <begin position="7"/>
        <end position="24"/>
    </location>
</feature>
<keyword evidence="12" id="KW-0804">Transcription</keyword>
<dbReference type="FunFam" id="3.30.160.60:FF:001732">
    <property type="entry name" value="Zgc:162936"/>
    <property type="match status" value="1"/>
</dbReference>
<evidence type="ECO:0000256" key="15">
    <source>
        <dbReference type="SAM" id="MobiDB-lite"/>
    </source>
</evidence>
<evidence type="ECO:0000256" key="4">
    <source>
        <dbReference type="ARBA" id="ARBA00022499"/>
    </source>
</evidence>
<dbReference type="PROSITE" id="PS00028">
    <property type="entry name" value="ZINC_FINGER_C2H2_1"/>
    <property type="match status" value="20"/>
</dbReference>
<feature type="domain" description="C2H2-type" evidence="16">
    <location>
        <begin position="355"/>
        <end position="382"/>
    </location>
</feature>
<feature type="region of interest" description="Disordered" evidence="15">
    <location>
        <begin position="995"/>
        <end position="1062"/>
    </location>
</feature>
<evidence type="ECO:0000256" key="7">
    <source>
        <dbReference type="ARBA" id="ARBA00022771"/>
    </source>
</evidence>
<dbReference type="EMBL" id="JACEEZ010005637">
    <property type="protein sequence ID" value="KAG0725413.1"/>
    <property type="molecule type" value="Genomic_DNA"/>
</dbReference>
<dbReference type="FunFam" id="3.30.160.60:FF:000065">
    <property type="entry name" value="B-cell CLL/lymphoma 6, member B"/>
    <property type="match status" value="1"/>
</dbReference>
<feature type="domain" description="C2H2-type" evidence="16">
    <location>
        <begin position="970"/>
        <end position="1000"/>
    </location>
</feature>
<evidence type="ECO:0000256" key="8">
    <source>
        <dbReference type="ARBA" id="ARBA00022833"/>
    </source>
</evidence>
<evidence type="ECO:0000256" key="3">
    <source>
        <dbReference type="ARBA" id="ARBA00006991"/>
    </source>
</evidence>
<feature type="region of interest" description="Disordered" evidence="15">
    <location>
        <begin position="697"/>
        <end position="746"/>
    </location>
</feature>
<feature type="domain" description="C2H2-type" evidence="16">
    <location>
        <begin position="914"/>
        <end position="941"/>
    </location>
</feature>
<feature type="compositionally biased region" description="Basic and acidic residues" evidence="15">
    <location>
        <begin position="641"/>
        <end position="653"/>
    </location>
</feature>
<dbReference type="OrthoDB" id="8117402at2759"/>
<feature type="domain" description="C2H2-type" evidence="16">
    <location>
        <begin position="942"/>
        <end position="969"/>
    </location>
</feature>
<feature type="domain" description="C2H2-type" evidence="16">
    <location>
        <begin position="243"/>
        <end position="270"/>
    </location>
</feature>
<evidence type="ECO:0000256" key="11">
    <source>
        <dbReference type="ARBA" id="ARBA00023125"/>
    </source>
</evidence>
<feature type="domain" description="C2H2-type" evidence="16">
    <location>
        <begin position="187"/>
        <end position="214"/>
    </location>
</feature>
<feature type="domain" description="C2H2-type" evidence="16">
    <location>
        <begin position="886"/>
        <end position="913"/>
    </location>
</feature>
<feature type="region of interest" description="Disordered" evidence="15">
    <location>
        <begin position="630"/>
        <end position="675"/>
    </location>
</feature>
<reference evidence="17" key="1">
    <citation type="submission" date="2020-07" db="EMBL/GenBank/DDBJ databases">
        <title>The High-quality genome of the commercially important snow crab, Chionoecetes opilio.</title>
        <authorList>
            <person name="Jeong J.-H."/>
            <person name="Ryu S."/>
        </authorList>
    </citation>
    <scope>NUCLEOTIDE SEQUENCE</scope>
    <source>
        <strain evidence="17">MADBK_172401_WGS</strain>
        <tissue evidence="17">Digestive gland</tissue>
    </source>
</reference>
<accession>A0A8J4YF43</accession>
<keyword evidence="4" id="KW-1017">Isopeptide bond</keyword>
<feature type="compositionally biased region" description="Basic and acidic residues" evidence="15">
    <location>
        <begin position="1045"/>
        <end position="1059"/>
    </location>
</feature>
<comment type="function">
    <text evidence="1">May be involved in transcriptional regulation.</text>
</comment>
<dbReference type="Pfam" id="PF00096">
    <property type="entry name" value="zf-C2H2"/>
    <property type="match status" value="16"/>
</dbReference>
<evidence type="ECO:0000313" key="17">
    <source>
        <dbReference type="EMBL" id="KAG0725413.1"/>
    </source>
</evidence>
<feature type="domain" description="C2H2-type" evidence="16">
    <location>
        <begin position="271"/>
        <end position="298"/>
    </location>
</feature>
<feature type="domain" description="C2H2-type" evidence="16">
    <location>
        <begin position="858"/>
        <end position="885"/>
    </location>
</feature>
<evidence type="ECO:0000259" key="16">
    <source>
        <dbReference type="PROSITE" id="PS50157"/>
    </source>
</evidence>
<keyword evidence="11" id="KW-0238">DNA-binding</keyword>
<feature type="compositionally biased region" description="Low complexity" evidence="15">
    <location>
        <begin position="697"/>
        <end position="711"/>
    </location>
</feature>
<evidence type="ECO:0000256" key="12">
    <source>
        <dbReference type="ARBA" id="ARBA00023163"/>
    </source>
</evidence>
<feature type="region of interest" description="Disordered" evidence="15">
    <location>
        <begin position="769"/>
        <end position="795"/>
    </location>
</feature>
<dbReference type="SMART" id="SM00355">
    <property type="entry name" value="ZnF_C2H2"/>
    <property type="match status" value="20"/>
</dbReference>
<dbReference type="PANTHER" id="PTHR24390:SF159">
    <property type="entry name" value="GROWTH FACTOR INDEPENDENT 1 TRANSCRIPTIONAL REPRESSOR"/>
    <property type="match status" value="1"/>
</dbReference>
<feature type="compositionally biased region" description="Low complexity" evidence="15">
    <location>
        <begin position="719"/>
        <end position="734"/>
    </location>
</feature>
<evidence type="ECO:0000256" key="2">
    <source>
        <dbReference type="ARBA" id="ARBA00004123"/>
    </source>
</evidence>
<keyword evidence="9" id="KW-0832">Ubl conjugation</keyword>
<evidence type="ECO:0000313" key="18">
    <source>
        <dbReference type="Proteomes" id="UP000770661"/>
    </source>
</evidence>
<dbReference type="SUPFAM" id="SSF57667">
    <property type="entry name" value="beta-beta-alpha zinc fingers"/>
    <property type="match status" value="11"/>
</dbReference>
<feature type="domain" description="C2H2-type" evidence="16">
    <location>
        <begin position="131"/>
        <end position="158"/>
    </location>
</feature>
<feature type="domain" description="C2H2-type" evidence="16">
    <location>
        <begin position="299"/>
        <end position="326"/>
    </location>
</feature>
<feature type="compositionally biased region" description="Low complexity" evidence="15">
    <location>
        <begin position="1014"/>
        <end position="1037"/>
    </location>
</feature>
<dbReference type="PROSITE" id="PS50157">
    <property type="entry name" value="ZINC_FINGER_C2H2_2"/>
    <property type="match status" value="20"/>
</dbReference>
<keyword evidence="18" id="KW-1185">Reference proteome</keyword>
<keyword evidence="5" id="KW-0479">Metal-binding</keyword>
<evidence type="ECO:0000256" key="5">
    <source>
        <dbReference type="ARBA" id="ARBA00022723"/>
    </source>
</evidence>
<comment type="caution">
    <text evidence="17">The sequence shown here is derived from an EMBL/GenBank/DDBJ whole genome shotgun (WGS) entry which is preliminary data.</text>
</comment>
<dbReference type="FunFam" id="3.30.160.60:FF:000557">
    <property type="entry name" value="zinc finger and SCAN domain-containing protein 29"/>
    <property type="match status" value="2"/>
</dbReference>
<feature type="compositionally biased region" description="Pro residues" evidence="15">
    <location>
        <begin position="774"/>
        <end position="783"/>
    </location>
</feature>
<evidence type="ECO:0000256" key="1">
    <source>
        <dbReference type="ARBA" id="ARBA00003767"/>
    </source>
</evidence>